<dbReference type="PANTHER" id="PTHR14969:SF13">
    <property type="entry name" value="AT30094P"/>
    <property type="match status" value="1"/>
</dbReference>
<sequence>MITDLDKIGFQLIHSLHGNISILDSLFVFIAGYSKIFMALILLIGILGIIKRELSVTKEKNKALKTLFFNMALIGFLILVPILLSNLLRELIMRPRPFVVFDIIPMIEQEIRPSLPSNHTTASFAIAGLFLTHMRSYFPYVGIIAALVGFSRIYTGIHFPLDIISGALLGLLPAITYLLVSRKTSNKTYQISKRFR</sequence>
<feature type="domain" description="Phosphatidic acid phosphatase type 2/haloperoxidase" evidence="2">
    <location>
        <begin position="69"/>
        <end position="178"/>
    </location>
</feature>
<evidence type="ECO:0000259" key="2">
    <source>
        <dbReference type="SMART" id="SM00014"/>
    </source>
</evidence>
<dbReference type="Pfam" id="PF01569">
    <property type="entry name" value="PAP2"/>
    <property type="match status" value="1"/>
</dbReference>
<evidence type="ECO:0000313" key="4">
    <source>
        <dbReference type="Proteomes" id="UP000214588"/>
    </source>
</evidence>
<dbReference type="Proteomes" id="UP000214588">
    <property type="component" value="Unassembled WGS sequence"/>
</dbReference>
<keyword evidence="1" id="KW-0812">Transmembrane</keyword>
<evidence type="ECO:0000256" key="1">
    <source>
        <dbReference type="SAM" id="Phobius"/>
    </source>
</evidence>
<evidence type="ECO:0000313" key="3">
    <source>
        <dbReference type="EMBL" id="OWZ84886.1"/>
    </source>
</evidence>
<dbReference type="InterPro" id="IPR036938">
    <property type="entry name" value="PAP2/HPO_sf"/>
</dbReference>
<dbReference type="PANTHER" id="PTHR14969">
    <property type="entry name" value="SPHINGOSINE-1-PHOSPHATE PHOSPHOHYDROLASE"/>
    <property type="match status" value="1"/>
</dbReference>
<dbReference type="SMART" id="SM00014">
    <property type="entry name" value="acidPPc"/>
    <property type="match status" value="1"/>
</dbReference>
<keyword evidence="1" id="KW-1133">Transmembrane helix</keyword>
<feature type="transmembrane region" description="Helical" evidence="1">
    <location>
        <begin position="67"/>
        <end position="88"/>
    </location>
</feature>
<name>A0A226C0X9_9FIRM</name>
<feature type="transmembrane region" description="Helical" evidence="1">
    <location>
        <begin position="137"/>
        <end position="157"/>
    </location>
</feature>
<gene>
    <name evidence="3" type="ORF">CDO51_00320</name>
</gene>
<dbReference type="OrthoDB" id="9789113at2"/>
<dbReference type="RefSeq" id="WP_089022310.1">
    <property type="nucleotide sequence ID" value="NZ_NIQC01000001.1"/>
</dbReference>
<comment type="caution">
    <text evidence="3">The sequence shown here is derived from an EMBL/GenBank/DDBJ whole genome shotgun (WGS) entry which is preliminary data.</text>
</comment>
<keyword evidence="4" id="KW-1185">Reference proteome</keyword>
<reference evidence="3 4" key="1">
    <citation type="submission" date="2017-06" db="EMBL/GenBank/DDBJ databases">
        <title>Draft Genome Sequence of Natranaerobius trueperi halophilic, alkalithermophilic bacteria from soda lakes.</title>
        <authorList>
            <person name="Zhao B."/>
        </authorList>
    </citation>
    <scope>NUCLEOTIDE SEQUENCE [LARGE SCALE GENOMIC DNA]</scope>
    <source>
        <strain evidence="3 4">DSM 18760</strain>
    </source>
</reference>
<proteinExistence type="predicted"/>
<feature type="transmembrane region" description="Helical" evidence="1">
    <location>
        <begin position="26"/>
        <end position="47"/>
    </location>
</feature>
<accession>A0A226C0X9</accession>
<organism evidence="3 4">
    <name type="scientific">Natranaerobius trueperi</name>
    <dbReference type="NCBI Taxonomy" id="759412"/>
    <lineage>
        <taxon>Bacteria</taxon>
        <taxon>Bacillati</taxon>
        <taxon>Bacillota</taxon>
        <taxon>Clostridia</taxon>
        <taxon>Natranaerobiales</taxon>
        <taxon>Natranaerobiaceae</taxon>
        <taxon>Natranaerobius</taxon>
    </lineage>
</organism>
<dbReference type="SUPFAM" id="SSF48317">
    <property type="entry name" value="Acid phosphatase/Vanadium-dependent haloperoxidase"/>
    <property type="match status" value="1"/>
</dbReference>
<feature type="transmembrane region" description="Helical" evidence="1">
    <location>
        <begin position="163"/>
        <end position="180"/>
    </location>
</feature>
<keyword evidence="1" id="KW-0472">Membrane</keyword>
<dbReference type="Gene3D" id="1.20.144.10">
    <property type="entry name" value="Phosphatidic acid phosphatase type 2/haloperoxidase"/>
    <property type="match status" value="1"/>
</dbReference>
<dbReference type="InterPro" id="IPR000326">
    <property type="entry name" value="PAP2/HPO"/>
</dbReference>
<dbReference type="AlphaFoldDB" id="A0A226C0X9"/>
<dbReference type="EMBL" id="NIQC01000001">
    <property type="protein sequence ID" value="OWZ84886.1"/>
    <property type="molecule type" value="Genomic_DNA"/>
</dbReference>
<protein>
    <recommendedName>
        <fullName evidence="2">Phosphatidic acid phosphatase type 2/haloperoxidase domain-containing protein</fullName>
    </recommendedName>
</protein>